<protein>
    <submittedName>
        <fullName evidence="3">Uncharacterized protein</fullName>
    </submittedName>
</protein>
<reference evidence="3 4" key="1">
    <citation type="submission" date="2019-12" db="EMBL/GenBank/DDBJ databases">
        <authorList>
            <person name="Jiao W.-B."/>
            <person name="Schneeberger K."/>
        </authorList>
    </citation>
    <scope>NUCLEOTIDE SEQUENCE [LARGE SCALE GENOMIC DNA]</scope>
    <source>
        <strain evidence="4">cv. C24</strain>
    </source>
</reference>
<keyword evidence="2" id="KW-1133">Transmembrane helix</keyword>
<evidence type="ECO:0000313" key="4">
    <source>
        <dbReference type="Proteomes" id="UP000434276"/>
    </source>
</evidence>
<feature type="compositionally biased region" description="Pro residues" evidence="1">
    <location>
        <begin position="307"/>
        <end position="326"/>
    </location>
</feature>
<proteinExistence type="predicted"/>
<accession>A0A5S9Y8K7</accession>
<dbReference type="ExpressionAtlas" id="A0A5S9Y8K7">
    <property type="expression patterns" value="baseline and differential"/>
</dbReference>
<organism evidence="3 4">
    <name type="scientific">Arabidopsis thaliana</name>
    <name type="common">Mouse-ear cress</name>
    <dbReference type="NCBI Taxonomy" id="3702"/>
    <lineage>
        <taxon>Eukaryota</taxon>
        <taxon>Viridiplantae</taxon>
        <taxon>Streptophyta</taxon>
        <taxon>Embryophyta</taxon>
        <taxon>Tracheophyta</taxon>
        <taxon>Spermatophyta</taxon>
        <taxon>Magnoliopsida</taxon>
        <taxon>eudicotyledons</taxon>
        <taxon>Gunneridae</taxon>
        <taxon>Pentapetalae</taxon>
        <taxon>rosids</taxon>
        <taxon>malvids</taxon>
        <taxon>Brassicales</taxon>
        <taxon>Brassicaceae</taxon>
        <taxon>Camelineae</taxon>
        <taxon>Arabidopsis</taxon>
    </lineage>
</organism>
<dbReference type="OrthoDB" id="658695at2759"/>
<keyword evidence="2" id="KW-0812">Transmembrane</keyword>
<dbReference type="Proteomes" id="UP000434276">
    <property type="component" value="Unassembled WGS sequence"/>
</dbReference>
<dbReference type="InterPro" id="IPR004158">
    <property type="entry name" value="DUF247_pln"/>
</dbReference>
<dbReference type="AlphaFoldDB" id="A0A5S9Y8K7"/>
<evidence type="ECO:0000256" key="1">
    <source>
        <dbReference type="SAM" id="MobiDB-lite"/>
    </source>
</evidence>
<gene>
    <name evidence="3" type="ORF">C24_LOCUS22875</name>
</gene>
<evidence type="ECO:0000256" key="2">
    <source>
        <dbReference type="SAM" id="Phobius"/>
    </source>
</evidence>
<name>A0A5S9Y8K7_ARATH</name>
<feature type="region of interest" description="Disordered" evidence="1">
    <location>
        <begin position="293"/>
        <end position="329"/>
    </location>
</feature>
<feature type="transmembrane region" description="Helical" evidence="2">
    <location>
        <begin position="488"/>
        <end position="513"/>
    </location>
</feature>
<sequence length="517" mass="59449">MRAMYLPKQHTGGSTTISGEDDCIVQIRRVDEDSKILLRNSAAHQSCCIFRIPHTLVQSNDTAYKPKIVSIGPYHHDHGKADKVDKADKADKARFKMIQQHKQRYLDIFLSKTTKKGVGIEDLQNVVWKKEHLIRDSYSEELQLNQVELIDLMVLDGCFILMLFLLVSRKVPHKAFEDPIFMLRWILPTLRSDLLLLENQVPLFLLRDLFNSTKLATKTSLNEMIFNFFGYSIKRPQKFWDERMNLDASHLLDLIRKTFVPSQSKKAKGARWTNMFCGSRCFNMLSPYKNKVQRETSTPPSIETKTPPLPPPPPTLTQPHPKPPTPPHRRFLKLVVSARKLRLRGIKFHQKKKFETPLDITLKNGVLKIPPLLFDDFFSSLLINCVAFEQFNVQGTTEMTSYVTFMGCLINTADDATFLSEKGIIENYFGTGEQLSVFFKNTGKDISFTISKSYLANVFEGVNKYTSQGYHVHWAGVKYTYFKSPWTFLSSFAALVLILLTIFQAFFAGYAYFRPPK</sequence>
<keyword evidence="2" id="KW-0472">Membrane</keyword>
<dbReference type="PANTHER" id="PTHR31170:SF21">
    <property type="match status" value="1"/>
</dbReference>
<dbReference type="PANTHER" id="PTHR31170">
    <property type="entry name" value="BNAC04G53230D PROTEIN"/>
    <property type="match status" value="1"/>
</dbReference>
<dbReference type="Pfam" id="PF03140">
    <property type="entry name" value="DUF247"/>
    <property type="match status" value="1"/>
</dbReference>
<evidence type="ECO:0000313" key="3">
    <source>
        <dbReference type="EMBL" id="CAA0404165.1"/>
    </source>
</evidence>
<dbReference type="EMBL" id="CACSHJ010000096">
    <property type="protein sequence ID" value="CAA0404165.1"/>
    <property type="molecule type" value="Genomic_DNA"/>
</dbReference>